<dbReference type="PANTHER" id="PTHR43433">
    <property type="entry name" value="HYDROLASE, ALPHA/BETA FOLD FAMILY PROTEIN"/>
    <property type="match status" value="1"/>
</dbReference>
<keyword evidence="4" id="KW-1185">Reference proteome</keyword>
<evidence type="ECO:0000259" key="2">
    <source>
        <dbReference type="Pfam" id="PF00561"/>
    </source>
</evidence>
<name>A0A919IH21_9ACTN</name>
<feature type="domain" description="AB hydrolase-1" evidence="2">
    <location>
        <begin position="20"/>
        <end position="253"/>
    </location>
</feature>
<dbReference type="PRINTS" id="PR00111">
    <property type="entry name" value="ABHYDROLASE"/>
</dbReference>
<keyword evidence="3" id="KW-0378">Hydrolase</keyword>
<dbReference type="GO" id="GO:0016787">
    <property type="term" value="F:hydrolase activity"/>
    <property type="evidence" value="ECO:0007669"/>
    <property type="project" value="UniProtKB-KW"/>
</dbReference>
<dbReference type="GO" id="GO:0004601">
    <property type="term" value="F:peroxidase activity"/>
    <property type="evidence" value="ECO:0007669"/>
    <property type="project" value="UniProtKB-KW"/>
</dbReference>
<evidence type="ECO:0000256" key="1">
    <source>
        <dbReference type="ARBA" id="ARBA00022559"/>
    </source>
</evidence>
<dbReference type="InterPro" id="IPR050471">
    <property type="entry name" value="AB_hydrolase"/>
</dbReference>
<dbReference type="Gene3D" id="3.40.50.1820">
    <property type="entry name" value="alpha/beta hydrolase"/>
    <property type="match status" value="1"/>
</dbReference>
<reference evidence="3" key="1">
    <citation type="submission" date="2021-01" db="EMBL/GenBank/DDBJ databases">
        <title>Whole genome shotgun sequence of Actinoplanes cyaneus NBRC 14990.</title>
        <authorList>
            <person name="Komaki H."/>
            <person name="Tamura T."/>
        </authorList>
    </citation>
    <scope>NUCLEOTIDE SEQUENCE</scope>
    <source>
        <strain evidence="3">NBRC 14990</strain>
    </source>
</reference>
<keyword evidence="1" id="KW-0575">Peroxidase</keyword>
<evidence type="ECO:0000313" key="4">
    <source>
        <dbReference type="Proteomes" id="UP000619479"/>
    </source>
</evidence>
<dbReference type="PRINTS" id="PR00412">
    <property type="entry name" value="EPOXHYDRLASE"/>
</dbReference>
<gene>
    <name evidence="3" type="ORF">Acy02nite_32390</name>
</gene>
<comment type="caution">
    <text evidence="3">The sequence shown here is derived from an EMBL/GenBank/DDBJ whole genome shotgun (WGS) entry which is preliminary data.</text>
</comment>
<evidence type="ECO:0000313" key="3">
    <source>
        <dbReference type="EMBL" id="GID65358.1"/>
    </source>
</evidence>
<dbReference type="RefSeq" id="WP_203741328.1">
    <property type="nucleotide sequence ID" value="NZ_BAAAUC010000038.1"/>
</dbReference>
<dbReference type="SUPFAM" id="SSF53474">
    <property type="entry name" value="alpha/beta-Hydrolases"/>
    <property type="match status" value="1"/>
</dbReference>
<dbReference type="PANTHER" id="PTHR43433:SF5">
    <property type="entry name" value="AB HYDROLASE-1 DOMAIN-CONTAINING PROTEIN"/>
    <property type="match status" value="1"/>
</dbReference>
<protein>
    <submittedName>
        <fullName evidence="3">Hydrolase</fullName>
    </submittedName>
</protein>
<dbReference type="InterPro" id="IPR000639">
    <property type="entry name" value="Epox_hydrolase-like"/>
</dbReference>
<proteinExistence type="predicted"/>
<dbReference type="EMBL" id="BOMH01000024">
    <property type="protein sequence ID" value="GID65358.1"/>
    <property type="molecule type" value="Genomic_DNA"/>
</dbReference>
<dbReference type="Pfam" id="PF00561">
    <property type="entry name" value="Abhydrolase_1"/>
    <property type="match status" value="1"/>
</dbReference>
<organism evidence="3 4">
    <name type="scientific">Actinoplanes cyaneus</name>
    <dbReference type="NCBI Taxonomy" id="52696"/>
    <lineage>
        <taxon>Bacteria</taxon>
        <taxon>Bacillati</taxon>
        <taxon>Actinomycetota</taxon>
        <taxon>Actinomycetes</taxon>
        <taxon>Micromonosporales</taxon>
        <taxon>Micromonosporaceae</taxon>
        <taxon>Actinoplanes</taxon>
    </lineage>
</organism>
<dbReference type="InterPro" id="IPR029058">
    <property type="entry name" value="AB_hydrolase_fold"/>
</dbReference>
<dbReference type="AlphaFoldDB" id="A0A919IH21"/>
<dbReference type="Proteomes" id="UP000619479">
    <property type="component" value="Unassembled WGS sequence"/>
</dbReference>
<keyword evidence="1" id="KW-0560">Oxidoreductase</keyword>
<dbReference type="InterPro" id="IPR000073">
    <property type="entry name" value="AB_hydrolase_1"/>
</dbReference>
<accession>A0A919IH21</accession>
<sequence length="269" mass="28393">MPLIDVGGVRLNYEERGSGPAVLFLSGTGARGRTWHLHQVPALVQAGYRVVTFDTRGIAPSDTPPVVTMPDLIADAAGLIERLGLGPCRVAGSSMGARVAAELCLQRPDLVDRVVLMATFGRPGAFLDAMTAGERALRESGTKLPAEYLGVVRAALNLSPRTLADDRAARDWLDVFELPLAGETDGAASRLDADADADRLMAYAQISVPCLVLGFADDLIAPARGNRDVAAAVPGARYAEIPDAGHYGYLEQPSLVNTELIAFLSEGQS</sequence>